<gene>
    <name evidence="1" type="ORF">RSPPHO_02846</name>
</gene>
<dbReference type="EMBL" id="HE663493">
    <property type="protein sequence ID" value="CCG09472.1"/>
    <property type="molecule type" value="Genomic_DNA"/>
</dbReference>
<dbReference type="KEGG" id="rpm:RSPPHO_02846"/>
<proteinExistence type="predicted"/>
<dbReference type="HOGENOM" id="CLU_3172611_0_0_5"/>
<reference evidence="1 2" key="1">
    <citation type="submission" date="2012-02" db="EMBL/GenBank/DDBJ databases">
        <title>Shotgun genome sequence of Phaeospirillum photometricum DSM 122.</title>
        <authorList>
            <person name="Duquesne K."/>
            <person name="Sturgis J."/>
        </authorList>
    </citation>
    <scope>NUCLEOTIDE SEQUENCE [LARGE SCALE GENOMIC DNA]</scope>
    <source>
        <strain evidence="2">DSM122</strain>
    </source>
</reference>
<evidence type="ECO:0000313" key="1">
    <source>
        <dbReference type="EMBL" id="CCG09472.1"/>
    </source>
</evidence>
<name>H6SPE7_PARPM</name>
<organism evidence="1 2">
    <name type="scientific">Pararhodospirillum photometricum DSM 122</name>
    <dbReference type="NCBI Taxonomy" id="1150469"/>
    <lineage>
        <taxon>Bacteria</taxon>
        <taxon>Pseudomonadati</taxon>
        <taxon>Pseudomonadota</taxon>
        <taxon>Alphaproteobacteria</taxon>
        <taxon>Rhodospirillales</taxon>
        <taxon>Rhodospirillaceae</taxon>
        <taxon>Pararhodospirillum</taxon>
    </lineage>
</organism>
<evidence type="ECO:0000313" key="2">
    <source>
        <dbReference type="Proteomes" id="UP000033220"/>
    </source>
</evidence>
<protein>
    <recommendedName>
        <fullName evidence="3">Transposase</fullName>
    </recommendedName>
</protein>
<dbReference type="AlphaFoldDB" id="H6SPE7"/>
<keyword evidence="2" id="KW-1185">Reference proteome</keyword>
<sequence>MMAVQIGFWDVERRLAELSAEGDPLERLSKTVDFEVFRPILGNCSRG</sequence>
<dbReference type="Proteomes" id="UP000033220">
    <property type="component" value="Chromosome DSM 122"/>
</dbReference>
<evidence type="ECO:0008006" key="3">
    <source>
        <dbReference type="Google" id="ProtNLM"/>
    </source>
</evidence>
<accession>H6SPE7</accession>